<evidence type="ECO:0000313" key="2">
    <source>
        <dbReference type="Proteomes" id="UP000234323"/>
    </source>
</evidence>
<sequence>MKNYNAYYDDITIKREIKFLITTFNEYDYARHVHWRIIRERDNPKTTFPVVFLPKYEEYLTIDIVDNLYFYYNISSRFSSHSSNNSLIENFTIDSTTSIDNSTTLLSENSTTSIDDSTTSIGSLNEDSTISIDDSTTSIGLLNENLSLTSPPPAYSLSYNSFYISSNITHNTTINVSENRQSIIDQQSVTNDRIHFFPSFLSNIPPPPPPPTYQEALDDDRVLFVEGRDQFGNEQVYFGMGRRGSVIRGWL</sequence>
<reference evidence="1 2" key="1">
    <citation type="submission" date="2015-10" db="EMBL/GenBank/DDBJ databases">
        <title>Genome analyses suggest a sexual origin of heterokaryosis in a supposedly ancient asexual fungus.</title>
        <authorList>
            <person name="Ropars J."/>
            <person name="Sedzielewska K."/>
            <person name="Noel J."/>
            <person name="Charron P."/>
            <person name="Farinelli L."/>
            <person name="Marton T."/>
            <person name="Kruger M."/>
            <person name="Pelin A."/>
            <person name="Brachmann A."/>
            <person name="Corradi N."/>
        </authorList>
    </citation>
    <scope>NUCLEOTIDE SEQUENCE [LARGE SCALE GENOMIC DNA]</scope>
    <source>
        <strain evidence="1 2">A4</strain>
    </source>
</reference>
<gene>
    <name evidence="1" type="ORF">RhiirA4_546138</name>
</gene>
<comment type="caution">
    <text evidence="1">The sequence shown here is derived from an EMBL/GenBank/DDBJ whole genome shotgun (WGS) entry which is preliminary data.</text>
</comment>
<dbReference type="EMBL" id="LLXI01000915">
    <property type="protein sequence ID" value="PKY50745.1"/>
    <property type="molecule type" value="Genomic_DNA"/>
</dbReference>
<evidence type="ECO:0000313" key="1">
    <source>
        <dbReference type="EMBL" id="PKY50745.1"/>
    </source>
</evidence>
<dbReference type="VEuPathDB" id="FungiDB:RhiirFUN_019590"/>
<proteinExistence type="predicted"/>
<name>A0A2I1GVV5_9GLOM</name>
<accession>A0A2I1GVV5</accession>
<organism evidence="1 2">
    <name type="scientific">Rhizophagus irregularis</name>
    <dbReference type="NCBI Taxonomy" id="588596"/>
    <lineage>
        <taxon>Eukaryota</taxon>
        <taxon>Fungi</taxon>
        <taxon>Fungi incertae sedis</taxon>
        <taxon>Mucoromycota</taxon>
        <taxon>Glomeromycotina</taxon>
        <taxon>Glomeromycetes</taxon>
        <taxon>Glomerales</taxon>
        <taxon>Glomeraceae</taxon>
        <taxon>Rhizophagus</taxon>
    </lineage>
</organism>
<dbReference type="Proteomes" id="UP000234323">
    <property type="component" value="Unassembled WGS sequence"/>
</dbReference>
<dbReference type="VEuPathDB" id="FungiDB:FUN_018207"/>
<dbReference type="VEuPathDB" id="FungiDB:RhiirA1_445502"/>
<protein>
    <submittedName>
        <fullName evidence="1">Uncharacterized protein</fullName>
    </submittedName>
</protein>
<dbReference type="AlphaFoldDB" id="A0A2I1GVV5"/>
<keyword evidence="2" id="KW-1185">Reference proteome</keyword>